<dbReference type="PROSITE" id="PS50878">
    <property type="entry name" value="RT_POL"/>
    <property type="match status" value="1"/>
</dbReference>
<proteinExistence type="predicted"/>
<accession>A0A023WW70</accession>
<dbReference type="Pfam" id="PF21368">
    <property type="entry name" value="AI2M-like_HNH"/>
    <property type="match status" value="1"/>
</dbReference>
<dbReference type="PATRIC" id="fig|316.97.peg.3718"/>
<evidence type="ECO:0000313" key="3">
    <source>
        <dbReference type="EMBL" id="AHY44373.1"/>
    </source>
</evidence>
<reference evidence="3 4" key="1">
    <citation type="submission" date="2014-03" db="EMBL/GenBank/DDBJ databases">
        <title>Complete genome sequence of Pseudomonas stutzeri 19SMN4.</title>
        <authorList>
            <person name="Brunet-Galmes I."/>
            <person name="Nogales B."/>
            <person name="Busquets A."/>
            <person name="Pena A."/>
            <person name="Gomila M."/>
            <person name="Garcia-Valdes E."/>
            <person name="Lalucat J."/>
            <person name="Bennasar A."/>
            <person name="Bosch R."/>
        </authorList>
    </citation>
    <scope>NUCLEOTIDE SEQUENCE [LARGE SCALE GENOMIC DNA]</scope>
    <source>
        <strain evidence="3 4">19SMN4</strain>
    </source>
</reference>
<dbReference type="AlphaFoldDB" id="A0A023WW70"/>
<organism evidence="3 4">
    <name type="scientific">Stutzerimonas stutzeri</name>
    <name type="common">Pseudomonas stutzeri</name>
    <dbReference type="NCBI Taxonomy" id="316"/>
    <lineage>
        <taxon>Bacteria</taxon>
        <taxon>Pseudomonadati</taxon>
        <taxon>Pseudomonadota</taxon>
        <taxon>Gammaproteobacteria</taxon>
        <taxon>Pseudomonadales</taxon>
        <taxon>Pseudomonadaceae</taxon>
        <taxon>Stutzerimonas</taxon>
    </lineage>
</organism>
<evidence type="ECO:0000259" key="2">
    <source>
        <dbReference type="PROSITE" id="PS50878"/>
    </source>
</evidence>
<dbReference type="Pfam" id="PF01348">
    <property type="entry name" value="Intron_maturas2"/>
    <property type="match status" value="1"/>
</dbReference>
<dbReference type="InterPro" id="IPR003615">
    <property type="entry name" value="HNH_nuc"/>
</dbReference>
<dbReference type="CDD" id="cd00085">
    <property type="entry name" value="HNHc"/>
    <property type="match status" value="1"/>
</dbReference>
<dbReference type="GO" id="GO:0003964">
    <property type="term" value="F:RNA-directed DNA polymerase activity"/>
    <property type="evidence" value="ECO:0007669"/>
    <property type="project" value="TreeGrafter"/>
</dbReference>
<dbReference type="InterPro" id="IPR049030">
    <property type="entry name" value="AI2M-like_HNH"/>
</dbReference>
<dbReference type="GO" id="GO:0006397">
    <property type="term" value="P:mRNA processing"/>
    <property type="evidence" value="ECO:0007669"/>
    <property type="project" value="InterPro"/>
</dbReference>
<feature type="coiled-coil region" evidence="1">
    <location>
        <begin position="225"/>
        <end position="283"/>
    </location>
</feature>
<dbReference type="PANTHER" id="PTHR33642:SF4">
    <property type="entry name" value="COX1_OXI3 INTRON 1 PROTEIN-RELATED"/>
    <property type="match status" value="1"/>
</dbReference>
<sequence length="616" mass="69641">MQNKSFTRIEAIRKANADPTYVNDRIYRLMFKEDLYIAAYEKIKSKPGNMTAGADGTTLDEFSIRTIKNIIEKMKSESFSFRGARKVLIPKANGKTRALSVAPPTDKVVQEVMRMILEAIFEPTFSSNSHGFRSGRSCHTALKQIRKNWSGVTWIIEGDIKGCFDNINHEKLIRELAKRITDERFINLVRKALNAGYFEDGAFFSGDLGTPQGSIISPILANIFLHQLDRKAEKIIEENEIGEEDKKALNPEYRKVVKRRAYLQKTLERKEGTEREAAIAEIRALNNQSLTMSPNLITSNGFIRVKYVRYADDWVIGVNGPRKLAETIRADIGDTLSTMGLELSMEKTHIRHAKTESATFLGTTFRVGSATPKIMKVSRGGRIFKKRVAGWTPLMYAPIGEIIKRLSAKGFCDPKGNPTAIKKWIYLDDTQIVEQVGAVWRGICNYYSFVDGFAKLSRIQFILQHAVAKTLAAKHRSSRSKVFSKHGANLRFRVRNEAGEVVKTVSFPLVKSWKSSPDRFKTNEVDINFLERNLRLRTRSKLGSLCVICGSGDRVAMHHVKHIRKLGKEVKGFNRVMAILNRKQIPVCHECHHKIHSGKYDGISLNQFALPHVAAA</sequence>
<dbReference type="SUPFAM" id="SSF56672">
    <property type="entry name" value="DNA/RNA polymerases"/>
    <property type="match status" value="1"/>
</dbReference>
<protein>
    <submittedName>
        <fullName evidence="3">Nicotine oxidoreductase</fullName>
    </submittedName>
</protein>
<dbReference type="PANTHER" id="PTHR33642">
    <property type="entry name" value="COX1/OXI3 INTRON 1 PROTEIN-RELATED"/>
    <property type="match status" value="1"/>
</dbReference>
<name>A0A023WW70_STUST</name>
<evidence type="ECO:0000313" key="4">
    <source>
        <dbReference type="Proteomes" id="UP000025238"/>
    </source>
</evidence>
<gene>
    <name evidence="3" type="ORF">UIB01_18630</name>
</gene>
<feature type="domain" description="Reverse transcriptase" evidence="2">
    <location>
        <begin position="70"/>
        <end position="365"/>
    </location>
</feature>
<keyword evidence="1" id="KW-0175">Coiled coil</keyword>
<dbReference type="InterPro" id="IPR024937">
    <property type="entry name" value="Domain_X"/>
</dbReference>
<evidence type="ECO:0000256" key="1">
    <source>
        <dbReference type="SAM" id="Coils"/>
    </source>
</evidence>
<dbReference type="CDD" id="cd01651">
    <property type="entry name" value="RT_G2_intron"/>
    <property type="match status" value="1"/>
</dbReference>
<dbReference type="GO" id="GO:0006315">
    <property type="term" value="P:homing of group II introns"/>
    <property type="evidence" value="ECO:0007669"/>
    <property type="project" value="TreeGrafter"/>
</dbReference>
<dbReference type="InterPro" id="IPR000477">
    <property type="entry name" value="RT_dom"/>
</dbReference>
<dbReference type="Pfam" id="PF00078">
    <property type="entry name" value="RVT_1"/>
    <property type="match status" value="2"/>
</dbReference>
<dbReference type="EMBL" id="CP007509">
    <property type="protein sequence ID" value="AHY44373.1"/>
    <property type="molecule type" value="Genomic_DNA"/>
</dbReference>
<dbReference type="KEGG" id="pstu:UIB01_18630"/>
<dbReference type="InterPro" id="IPR043502">
    <property type="entry name" value="DNA/RNA_pol_sf"/>
</dbReference>
<dbReference type="Proteomes" id="UP000025238">
    <property type="component" value="Chromosome"/>
</dbReference>